<dbReference type="InParanoid" id="A0A166AUC6"/>
<feature type="chain" id="PRO_5007870858" description="Oxidase ustYa" evidence="4">
    <location>
        <begin position="24"/>
        <end position="188"/>
    </location>
</feature>
<evidence type="ECO:0000256" key="4">
    <source>
        <dbReference type="SAM" id="SignalP"/>
    </source>
</evidence>
<dbReference type="PANTHER" id="PTHR33365">
    <property type="entry name" value="YALI0B05434P"/>
    <property type="match status" value="1"/>
</dbReference>
<dbReference type="PANTHER" id="PTHR33365:SF11">
    <property type="entry name" value="TAT PATHWAY SIGNAL SEQUENCE"/>
    <property type="match status" value="1"/>
</dbReference>
<comment type="pathway">
    <text evidence="1">Mycotoxin biosynthesis.</text>
</comment>
<evidence type="ECO:0000313" key="6">
    <source>
        <dbReference type="Proteomes" id="UP000077266"/>
    </source>
</evidence>
<keyword evidence="6" id="KW-1185">Reference proteome</keyword>
<keyword evidence="4" id="KW-0732">Signal</keyword>
<gene>
    <name evidence="5" type="ORF">EXIGLDRAFT_820978</name>
</gene>
<proteinExistence type="inferred from homology"/>
<feature type="signal peptide" evidence="4">
    <location>
        <begin position="1"/>
        <end position="23"/>
    </location>
</feature>
<dbReference type="OrthoDB" id="3687641at2759"/>
<dbReference type="STRING" id="1314781.A0A166AUC6"/>
<protein>
    <recommendedName>
        <fullName evidence="7">Oxidase ustYa</fullName>
    </recommendedName>
</protein>
<evidence type="ECO:0000313" key="5">
    <source>
        <dbReference type="EMBL" id="KZV95269.1"/>
    </source>
</evidence>
<dbReference type="AlphaFoldDB" id="A0A166AUC6"/>
<dbReference type="Proteomes" id="UP000077266">
    <property type="component" value="Unassembled WGS sequence"/>
</dbReference>
<keyword evidence="2" id="KW-0560">Oxidoreductase</keyword>
<organism evidence="5 6">
    <name type="scientific">Exidia glandulosa HHB12029</name>
    <dbReference type="NCBI Taxonomy" id="1314781"/>
    <lineage>
        <taxon>Eukaryota</taxon>
        <taxon>Fungi</taxon>
        <taxon>Dikarya</taxon>
        <taxon>Basidiomycota</taxon>
        <taxon>Agaricomycotina</taxon>
        <taxon>Agaricomycetes</taxon>
        <taxon>Auriculariales</taxon>
        <taxon>Exidiaceae</taxon>
        <taxon>Exidia</taxon>
    </lineage>
</organism>
<sequence>MQSFSTVLSIAALLCVVIQVALPRWRQPRAHTYTWKGHDFPENIPGTDVLPLVKLTVEETLHYPLSNDTDEQWASLVPVGFAYVRLGSHSRLFAVSMYHQLHCLRRINRAFGPGDDAEHIRHCLSYLRHTTLCGADLTLEPGDFAERDFARERVGQKHVCRDWSAVHDMMDANWDHWRKEKAKFPSAQ</sequence>
<dbReference type="InterPro" id="IPR021765">
    <property type="entry name" value="UstYa-like"/>
</dbReference>
<dbReference type="GO" id="GO:0016491">
    <property type="term" value="F:oxidoreductase activity"/>
    <property type="evidence" value="ECO:0007669"/>
    <property type="project" value="UniProtKB-KW"/>
</dbReference>
<evidence type="ECO:0000256" key="1">
    <source>
        <dbReference type="ARBA" id="ARBA00004685"/>
    </source>
</evidence>
<evidence type="ECO:0000256" key="3">
    <source>
        <dbReference type="ARBA" id="ARBA00035112"/>
    </source>
</evidence>
<accession>A0A166AUC6</accession>
<dbReference type="Pfam" id="PF11807">
    <property type="entry name" value="UstYa"/>
    <property type="match status" value="1"/>
</dbReference>
<reference evidence="5 6" key="1">
    <citation type="journal article" date="2016" name="Mol. Biol. Evol.">
        <title>Comparative Genomics of Early-Diverging Mushroom-Forming Fungi Provides Insights into the Origins of Lignocellulose Decay Capabilities.</title>
        <authorList>
            <person name="Nagy L.G."/>
            <person name="Riley R."/>
            <person name="Tritt A."/>
            <person name="Adam C."/>
            <person name="Daum C."/>
            <person name="Floudas D."/>
            <person name="Sun H."/>
            <person name="Yadav J.S."/>
            <person name="Pangilinan J."/>
            <person name="Larsson K.H."/>
            <person name="Matsuura K."/>
            <person name="Barry K."/>
            <person name="Labutti K."/>
            <person name="Kuo R."/>
            <person name="Ohm R.A."/>
            <person name="Bhattacharya S.S."/>
            <person name="Shirouzu T."/>
            <person name="Yoshinaga Y."/>
            <person name="Martin F.M."/>
            <person name="Grigoriev I.V."/>
            <person name="Hibbett D.S."/>
        </authorList>
    </citation>
    <scope>NUCLEOTIDE SEQUENCE [LARGE SCALE GENOMIC DNA]</scope>
    <source>
        <strain evidence="5 6">HHB12029</strain>
    </source>
</reference>
<dbReference type="GO" id="GO:0043386">
    <property type="term" value="P:mycotoxin biosynthetic process"/>
    <property type="evidence" value="ECO:0007669"/>
    <property type="project" value="InterPro"/>
</dbReference>
<evidence type="ECO:0000256" key="2">
    <source>
        <dbReference type="ARBA" id="ARBA00023002"/>
    </source>
</evidence>
<name>A0A166AUC6_EXIGL</name>
<dbReference type="EMBL" id="KV425960">
    <property type="protein sequence ID" value="KZV95269.1"/>
    <property type="molecule type" value="Genomic_DNA"/>
</dbReference>
<evidence type="ECO:0008006" key="7">
    <source>
        <dbReference type="Google" id="ProtNLM"/>
    </source>
</evidence>
<comment type="similarity">
    <text evidence="3">Belongs to the ustYa family.</text>
</comment>